<dbReference type="AlphaFoldDB" id="A0A6I6LBN0"/>
<dbReference type="RefSeq" id="WP_158901731.1">
    <property type="nucleotide sequence ID" value="NZ_CP035733.1"/>
</dbReference>
<evidence type="ECO:0000256" key="1">
    <source>
        <dbReference type="SAM" id="SignalP"/>
    </source>
</evidence>
<feature type="chain" id="PRO_5026093443" evidence="1">
    <location>
        <begin position="22"/>
        <end position="98"/>
    </location>
</feature>
<feature type="signal peptide" evidence="1">
    <location>
        <begin position="1"/>
        <end position="21"/>
    </location>
</feature>
<proteinExistence type="predicted"/>
<evidence type="ECO:0000313" key="3">
    <source>
        <dbReference type="Proteomes" id="UP000428803"/>
    </source>
</evidence>
<dbReference type="EMBL" id="CP035733">
    <property type="protein sequence ID" value="QGY81497.1"/>
    <property type="molecule type" value="Genomic_DNA"/>
</dbReference>
<evidence type="ECO:0000313" key="2">
    <source>
        <dbReference type="EMBL" id="QGY81497.1"/>
    </source>
</evidence>
<organism evidence="2 3">
    <name type="scientific">Sphingorhabdus lacus</name>
    <dbReference type="NCBI Taxonomy" id="392610"/>
    <lineage>
        <taxon>Bacteria</taxon>
        <taxon>Pseudomonadati</taxon>
        <taxon>Pseudomonadota</taxon>
        <taxon>Alphaproteobacteria</taxon>
        <taxon>Sphingomonadales</taxon>
        <taxon>Sphingomonadaceae</taxon>
        <taxon>Sphingorhabdus</taxon>
    </lineage>
</organism>
<keyword evidence="3" id="KW-1185">Reference proteome</keyword>
<gene>
    <name evidence="2" type="ORF">EUU25_13290</name>
</gene>
<reference evidence="3" key="1">
    <citation type="submission" date="2019-01" db="EMBL/GenBank/DDBJ databases">
        <title>Sphingorhabdus lacus sp.nov., isolated from an oligotrophic freshwater lake.</title>
        <authorList>
            <person name="Park M."/>
        </authorList>
    </citation>
    <scope>NUCLEOTIDE SEQUENCE [LARGE SCALE GENOMIC DNA]</scope>
    <source>
        <strain evidence="3">IMCC1753</strain>
    </source>
</reference>
<dbReference type="KEGG" id="slaa:EUU25_13290"/>
<protein>
    <submittedName>
        <fullName evidence="2">Uncharacterized protein</fullName>
    </submittedName>
</protein>
<keyword evidence="1" id="KW-0732">Signal</keyword>
<dbReference type="Proteomes" id="UP000428803">
    <property type="component" value="Chromosome"/>
</dbReference>
<sequence>MRRFAATVILAMSLIAAPAFSKDDATQTTGANDPDLVIKCRKVEVTGSLVKKGKVCKTAGEWKRIQSNGNRTARAIVESGNICSGGCCGNAVGCGSGQ</sequence>
<dbReference type="OrthoDB" id="7411229at2"/>
<accession>A0A6I6LBN0</accession>
<name>A0A6I6LBN0_9SPHN</name>